<dbReference type="Pfam" id="PF20479">
    <property type="entry name" value="TMEM128"/>
    <property type="match status" value="1"/>
</dbReference>
<feature type="transmembrane region" description="Helical" evidence="2">
    <location>
        <begin position="134"/>
        <end position="152"/>
    </location>
</feature>
<feature type="transmembrane region" description="Helical" evidence="2">
    <location>
        <begin position="104"/>
        <end position="128"/>
    </location>
</feature>
<evidence type="ECO:0000256" key="2">
    <source>
        <dbReference type="SAM" id="Phobius"/>
    </source>
</evidence>
<organism evidence="3 4">
    <name type="scientific">Steinernema glaseri</name>
    <dbReference type="NCBI Taxonomy" id="37863"/>
    <lineage>
        <taxon>Eukaryota</taxon>
        <taxon>Metazoa</taxon>
        <taxon>Ecdysozoa</taxon>
        <taxon>Nematoda</taxon>
        <taxon>Chromadorea</taxon>
        <taxon>Rhabditida</taxon>
        <taxon>Tylenchina</taxon>
        <taxon>Panagrolaimomorpha</taxon>
        <taxon>Strongyloidoidea</taxon>
        <taxon>Steinernematidae</taxon>
        <taxon>Steinernema</taxon>
    </lineage>
</organism>
<dbReference type="WBParaSite" id="L893_g24536.t1">
    <property type="protein sequence ID" value="L893_g24536.t1"/>
    <property type="gene ID" value="L893_g24536"/>
</dbReference>
<feature type="region of interest" description="Disordered" evidence="1">
    <location>
        <begin position="1"/>
        <end position="33"/>
    </location>
</feature>
<dbReference type="InterPro" id="IPR033579">
    <property type="entry name" value="TMEM128"/>
</dbReference>
<accession>A0A1I7ZAS7</accession>
<sequence length="154" mass="18566">MKNRDPRRGDSATPPVPEPSAVRKPDKPRKMRRRGRSLQVDDVLWYMCFLLTYWFFDIPNTLWFSNKIERHYLHSSLLLLVLFFLISFYLFWKTHPDHRRIWEQFPVLFIFSLLLFFAVISLFCLSAWRVWNVWTLYIVFVTTMTLNATAAISL</sequence>
<dbReference type="PANTHER" id="PTHR31134">
    <property type="entry name" value="TRANSMEMBRANE PROTEIN 128"/>
    <property type="match status" value="1"/>
</dbReference>
<keyword evidence="3" id="KW-1185">Reference proteome</keyword>
<keyword evidence="2" id="KW-0812">Transmembrane</keyword>
<protein>
    <submittedName>
        <fullName evidence="4">Transmembrane protein 128</fullName>
    </submittedName>
</protein>
<reference evidence="4" key="1">
    <citation type="submission" date="2016-11" db="UniProtKB">
        <authorList>
            <consortium name="WormBaseParasite"/>
        </authorList>
    </citation>
    <scope>IDENTIFICATION</scope>
</reference>
<proteinExistence type="predicted"/>
<feature type="transmembrane region" description="Helical" evidence="2">
    <location>
        <begin position="72"/>
        <end position="92"/>
    </location>
</feature>
<evidence type="ECO:0000256" key="1">
    <source>
        <dbReference type="SAM" id="MobiDB-lite"/>
    </source>
</evidence>
<name>A0A1I7ZAS7_9BILA</name>
<keyword evidence="2" id="KW-1133">Transmembrane helix</keyword>
<evidence type="ECO:0000313" key="4">
    <source>
        <dbReference type="WBParaSite" id="L893_g24536.t1"/>
    </source>
</evidence>
<keyword evidence="2" id="KW-0472">Membrane</keyword>
<dbReference type="Proteomes" id="UP000095287">
    <property type="component" value="Unplaced"/>
</dbReference>
<evidence type="ECO:0000313" key="3">
    <source>
        <dbReference type="Proteomes" id="UP000095287"/>
    </source>
</evidence>
<dbReference type="AlphaFoldDB" id="A0A1I7ZAS7"/>
<dbReference type="PANTHER" id="PTHR31134:SF1">
    <property type="entry name" value="TRANSMEMBRANE PROTEIN 128"/>
    <property type="match status" value="1"/>
</dbReference>
<feature type="transmembrane region" description="Helical" evidence="2">
    <location>
        <begin position="38"/>
        <end position="56"/>
    </location>
</feature>
<feature type="compositionally biased region" description="Basic and acidic residues" evidence="1">
    <location>
        <begin position="1"/>
        <end position="10"/>
    </location>
</feature>